<evidence type="ECO:0000313" key="1">
    <source>
        <dbReference type="EMBL" id="GHC53111.1"/>
    </source>
</evidence>
<protein>
    <recommendedName>
        <fullName evidence="3">STAS/SEC14 domain-containing protein</fullName>
    </recommendedName>
</protein>
<dbReference type="Gene3D" id="3.40.50.10600">
    <property type="entry name" value="SpoIIaa-like domains"/>
    <property type="match status" value="1"/>
</dbReference>
<proteinExistence type="predicted"/>
<dbReference type="AlphaFoldDB" id="A0A918WJF0"/>
<gene>
    <name evidence="1" type="ORF">GCM10007100_19420</name>
</gene>
<dbReference type="Pfam" id="PF11964">
    <property type="entry name" value="SpoIIAA-like"/>
    <property type="match status" value="1"/>
</dbReference>
<evidence type="ECO:0008006" key="3">
    <source>
        <dbReference type="Google" id="ProtNLM"/>
    </source>
</evidence>
<dbReference type="InterPro" id="IPR038396">
    <property type="entry name" value="SpoIIAA-like_sf"/>
</dbReference>
<dbReference type="InterPro" id="IPR036513">
    <property type="entry name" value="STAS_dom_sf"/>
</dbReference>
<name>A0A918WJF0_9BACT</name>
<dbReference type="SUPFAM" id="SSF52091">
    <property type="entry name" value="SpoIIaa-like"/>
    <property type="match status" value="1"/>
</dbReference>
<comment type="caution">
    <text evidence="1">The sequence shown here is derived from an EMBL/GenBank/DDBJ whole genome shotgun (WGS) entry which is preliminary data.</text>
</comment>
<sequence>MAVTFHESKQQGVWTLELSGIIEPHEHEEVIPALKNLLEKIEGVSLLVDMRDLVSWQPSAVWEELQFDLHFLRSFRRIAMVSDRDYQKWLATLAKRFGVAEIRYFHSSAHEQALAWLGESSDE</sequence>
<dbReference type="Proteomes" id="UP000644507">
    <property type="component" value="Unassembled WGS sequence"/>
</dbReference>
<reference evidence="1" key="2">
    <citation type="submission" date="2020-09" db="EMBL/GenBank/DDBJ databases">
        <authorList>
            <person name="Sun Q."/>
            <person name="Kim S."/>
        </authorList>
    </citation>
    <scope>NUCLEOTIDE SEQUENCE</scope>
    <source>
        <strain evidence="1">KCTC 12988</strain>
    </source>
</reference>
<keyword evidence="2" id="KW-1185">Reference proteome</keyword>
<reference evidence="1" key="1">
    <citation type="journal article" date="2014" name="Int. J. Syst. Evol. Microbiol.">
        <title>Complete genome sequence of Corynebacterium casei LMG S-19264T (=DSM 44701T), isolated from a smear-ripened cheese.</title>
        <authorList>
            <consortium name="US DOE Joint Genome Institute (JGI-PGF)"/>
            <person name="Walter F."/>
            <person name="Albersmeier A."/>
            <person name="Kalinowski J."/>
            <person name="Ruckert C."/>
        </authorList>
    </citation>
    <scope>NUCLEOTIDE SEQUENCE</scope>
    <source>
        <strain evidence="1">KCTC 12988</strain>
    </source>
</reference>
<dbReference type="InterPro" id="IPR021866">
    <property type="entry name" value="SpoIIAA-like"/>
</dbReference>
<dbReference type="RefSeq" id="WP_189569746.1">
    <property type="nucleotide sequence ID" value="NZ_BMXI01000007.1"/>
</dbReference>
<dbReference type="EMBL" id="BMXI01000007">
    <property type="protein sequence ID" value="GHC53111.1"/>
    <property type="molecule type" value="Genomic_DNA"/>
</dbReference>
<organism evidence="1 2">
    <name type="scientific">Roseibacillus persicicus</name>
    <dbReference type="NCBI Taxonomy" id="454148"/>
    <lineage>
        <taxon>Bacteria</taxon>
        <taxon>Pseudomonadati</taxon>
        <taxon>Verrucomicrobiota</taxon>
        <taxon>Verrucomicrobiia</taxon>
        <taxon>Verrucomicrobiales</taxon>
        <taxon>Verrucomicrobiaceae</taxon>
        <taxon>Roseibacillus</taxon>
    </lineage>
</organism>
<evidence type="ECO:0000313" key="2">
    <source>
        <dbReference type="Proteomes" id="UP000644507"/>
    </source>
</evidence>
<accession>A0A918WJF0</accession>